<dbReference type="FunFam" id="3.20.20.70:FF:000010">
    <property type="entry name" value="2-isopropylmalate synthase"/>
    <property type="match status" value="1"/>
</dbReference>
<comment type="pathway">
    <text evidence="1 11">Amino-acid biosynthesis; L-leucine biosynthesis; L-leucine from 3-methyl-2-oxobutanoate: step 1/4.</text>
</comment>
<dbReference type="EMBL" id="CP012541">
    <property type="protein sequence ID" value="ALF48104.1"/>
    <property type="molecule type" value="Genomic_DNA"/>
</dbReference>
<name>A0A0M4SVA2_9BACT</name>
<keyword evidence="7 11" id="KW-0808">Transferase</keyword>
<evidence type="ECO:0000256" key="9">
    <source>
        <dbReference type="ARBA" id="ARBA00023211"/>
    </source>
</evidence>
<comment type="similarity">
    <text evidence="2 11">Belongs to the alpha-IPM synthase/homocitrate synthase family. LeuA type 1 subfamily.</text>
</comment>
<dbReference type="Pfam" id="PF08502">
    <property type="entry name" value="LeuA_dimer"/>
    <property type="match status" value="1"/>
</dbReference>
<protein>
    <recommendedName>
        <fullName evidence="4 11">2-isopropylmalate synthase</fullName>
        <ecNumber evidence="3 11">2.3.3.13</ecNumber>
    </recommendedName>
    <alternativeName>
        <fullName evidence="11">Alpha-IPM synthase</fullName>
    </alternativeName>
    <alternativeName>
        <fullName evidence="11">Alpha-isopropylmalate synthase</fullName>
    </alternativeName>
</protein>
<feature type="domain" description="Pyruvate carboxyltransferase" evidence="12">
    <location>
        <begin position="6"/>
        <end position="267"/>
    </location>
</feature>
<evidence type="ECO:0000256" key="4">
    <source>
        <dbReference type="ARBA" id="ARBA00018198"/>
    </source>
</evidence>
<dbReference type="Gene3D" id="3.20.20.70">
    <property type="entry name" value="Aldolase class I"/>
    <property type="match status" value="1"/>
</dbReference>
<sequence>MDKNKIIIFDTTLRDGEQSPGASMNTAEKLQIALQLERLGVDVMEAGFAAASPGDFDAVNQIAKQASNITVCSLARAVERDIKAAGEALAPAKNKRIHTFIATSPIHMEYKLKMSPDEVIKRAIESIKYAKTFCDDVEFSCEDACRSEMSFLKEICDAAINAGAKTLNIPDTVGYLYPEEITARISEIVKFVGDRAIISVHNHNDLGMATANSLAAIKAGARQVEGTINGIGERAGNAALEEIVMAIKTRKDVFAPLYTDIISKEIYPTSRLIASIIGIEPQPNKAIVGKNAFAHESGIHQDGVLKHKETYEIISAESIGLEKNSLVLGKHSGRHAFKDKLASLGFDLDSDALNKAFEKFKELADKKKEIFDDDIRALVAEEITKIPQAYEITALLQSSGGSLASASISIKHNDEIISDSALGNGTADAIFKVVDRISGISGTLKDYKVASVSQGKDALAKVDVKVEFEGKTAVIGHGLDIDTMMASAKAYVGALNSYLRIHKN</sequence>
<dbReference type="NCBIfam" id="NF002086">
    <property type="entry name" value="PRK00915.1-3"/>
    <property type="match status" value="1"/>
</dbReference>
<keyword evidence="5 11" id="KW-0432">Leucine biosynthesis</keyword>
<keyword evidence="8 11" id="KW-0479">Metal-binding</keyword>
<dbReference type="GO" id="GO:0030145">
    <property type="term" value="F:manganese ion binding"/>
    <property type="evidence" value="ECO:0007669"/>
    <property type="project" value="UniProtKB-UniRule"/>
</dbReference>
<dbReference type="GO" id="GO:0003985">
    <property type="term" value="F:acetyl-CoA C-acetyltransferase activity"/>
    <property type="evidence" value="ECO:0007669"/>
    <property type="project" value="UniProtKB-UniRule"/>
</dbReference>
<gene>
    <name evidence="11 13" type="primary">leuA</name>
    <name evidence="13" type="ORF">CCON33237_1452</name>
</gene>
<evidence type="ECO:0000256" key="10">
    <source>
        <dbReference type="ARBA" id="ARBA00023304"/>
    </source>
</evidence>
<evidence type="ECO:0000256" key="7">
    <source>
        <dbReference type="ARBA" id="ARBA00022679"/>
    </source>
</evidence>
<dbReference type="Gene3D" id="1.10.238.260">
    <property type="match status" value="1"/>
</dbReference>
<dbReference type="Pfam" id="PF00682">
    <property type="entry name" value="HMGL-like"/>
    <property type="match status" value="1"/>
</dbReference>
<keyword evidence="11" id="KW-0963">Cytoplasm</keyword>
<dbReference type="GO" id="GO:0003852">
    <property type="term" value="F:2-isopropylmalate synthase activity"/>
    <property type="evidence" value="ECO:0007669"/>
    <property type="project" value="UniProtKB-UniRule"/>
</dbReference>
<evidence type="ECO:0000256" key="6">
    <source>
        <dbReference type="ARBA" id="ARBA00022605"/>
    </source>
</evidence>
<dbReference type="InterPro" id="IPR054691">
    <property type="entry name" value="LeuA/HCS_post-cat"/>
</dbReference>
<evidence type="ECO:0000256" key="11">
    <source>
        <dbReference type="HAMAP-Rule" id="MF_01025"/>
    </source>
</evidence>
<dbReference type="PATRIC" id="fig|199.248.peg.1499"/>
<dbReference type="GO" id="GO:0005737">
    <property type="term" value="C:cytoplasm"/>
    <property type="evidence" value="ECO:0007669"/>
    <property type="project" value="UniProtKB-UniRule"/>
</dbReference>
<organism evidence="13 14">
    <name type="scientific">Campylobacter concisus</name>
    <dbReference type="NCBI Taxonomy" id="199"/>
    <lineage>
        <taxon>Bacteria</taxon>
        <taxon>Pseudomonadati</taxon>
        <taxon>Campylobacterota</taxon>
        <taxon>Epsilonproteobacteria</taxon>
        <taxon>Campylobacterales</taxon>
        <taxon>Campylobacteraceae</taxon>
        <taxon>Campylobacter</taxon>
    </lineage>
</organism>
<dbReference type="InterPro" id="IPR050073">
    <property type="entry name" value="2-IPM_HCS-like"/>
</dbReference>
<dbReference type="SUPFAM" id="SSF110921">
    <property type="entry name" value="2-isopropylmalate synthase LeuA, allosteric (dimerisation) domain"/>
    <property type="match status" value="1"/>
</dbReference>
<dbReference type="PROSITE" id="PS50991">
    <property type="entry name" value="PYR_CT"/>
    <property type="match status" value="1"/>
</dbReference>
<dbReference type="CDD" id="cd07940">
    <property type="entry name" value="DRE_TIM_IPMS"/>
    <property type="match status" value="1"/>
</dbReference>
<proteinExistence type="inferred from homology"/>
<keyword evidence="6 11" id="KW-0028">Amino-acid biosynthesis</keyword>
<accession>A0A0M4SVA2</accession>
<dbReference type="PROSITE" id="PS00816">
    <property type="entry name" value="AIPM_HOMOCIT_SYNTH_2"/>
    <property type="match status" value="1"/>
</dbReference>
<feature type="binding site" evidence="11">
    <location>
        <position position="203"/>
    </location>
    <ligand>
        <name>Mn(2+)</name>
        <dbReference type="ChEBI" id="CHEBI:29035"/>
    </ligand>
</feature>
<evidence type="ECO:0000313" key="13">
    <source>
        <dbReference type="EMBL" id="ALF48104.1"/>
    </source>
</evidence>
<dbReference type="GO" id="GO:0009098">
    <property type="term" value="P:L-leucine biosynthetic process"/>
    <property type="evidence" value="ECO:0007669"/>
    <property type="project" value="UniProtKB-UniRule"/>
</dbReference>
<evidence type="ECO:0000256" key="8">
    <source>
        <dbReference type="ARBA" id="ARBA00022723"/>
    </source>
</evidence>
<comment type="function">
    <text evidence="11">Catalyzes the condensation of the acetyl group of acetyl-CoA with 3-methyl-2-oxobutanoate (2-ketoisovalerate) to form 3-carboxy-3-hydroxy-4-methylpentanoate (2-isopropylmalate).</text>
</comment>
<evidence type="ECO:0000256" key="1">
    <source>
        <dbReference type="ARBA" id="ARBA00004689"/>
    </source>
</evidence>
<dbReference type="InterPro" id="IPR005671">
    <property type="entry name" value="LeuA_bact_synth"/>
</dbReference>
<evidence type="ECO:0000256" key="3">
    <source>
        <dbReference type="ARBA" id="ARBA00012973"/>
    </source>
</evidence>
<keyword evidence="10 11" id="KW-0100">Branched-chain amino acid biosynthesis</keyword>
<dbReference type="InterPro" id="IPR036230">
    <property type="entry name" value="LeuA_allosteric_dom_sf"/>
</dbReference>
<dbReference type="Proteomes" id="UP000066049">
    <property type="component" value="Chromosome"/>
</dbReference>
<dbReference type="InterPro" id="IPR000891">
    <property type="entry name" value="PYR_CT"/>
</dbReference>
<dbReference type="GeneID" id="28663131"/>
<dbReference type="FunFam" id="1.10.238.260:FF:000001">
    <property type="entry name" value="2-isopropylmalate synthase"/>
    <property type="match status" value="1"/>
</dbReference>
<feature type="binding site" evidence="11">
    <location>
        <position position="201"/>
    </location>
    <ligand>
        <name>Mn(2+)</name>
        <dbReference type="ChEBI" id="CHEBI:29035"/>
    </ligand>
</feature>
<evidence type="ECO:0000256" key="2">
    <source>
        <dbReference type="ARBA" id="ARBA00009396"/>
    </source>
</evidence>
<dbReference type="PANTHER" id="PTHR10277:SF9">
    <property type="entry name" value="2-ISOPROPYLMALATE SYNTHASE 1, CHLOROPLASTIC-RELATED"/>
    <property type="match status" value="1"/>
</dbReference>
<dbReference type="PANTHER" id="PTHR10277">
    <property type="entry name" value="HOMOCITRATE SYNTHASE-RELATED"/>
    <property type="match status" value="1"/>
</dbReference>
<keyword evidence="9 11" id="KW-0464">Manganese</keyword>
<dbReference type="NCBIfam" id="TIGR00973">
    <property type="entry name" value="leuA_bact"/>
    <property type="match status" value="1"/>
</dbReference>
<dbReference type="SUPFAM" id="SSF51569">
    <property type="entry name" value="Aldolase"/>
    <property type="match status" value="1"/>
</dbReference>
<dbReference type="PROSITE" id="PS00815">
    <property type="entry name" value="AIPM_HOMOCIT_SYNTH_1"/>
    <property type="match status" value="1"/>
</dbReference>
<dbReference type="EC" id="2.3.3.13" evidence="3 11"/>
<dbReference type="SMART" id="SM00917">
    <property type="entry name" value="LeuA_dimer"/>
    <property type="match status" value="1"/>
</dbReference>
<reference evidence="14" key="1">
    <citation type="submission" date="2015-08" db="EMBL/GenBank/DDBJ databases">
        <title>Comparative genomics of the Campylobacter concisus group.</title>
        <authorList>
            <person name="Miller W.G."/>
            <person name="Yee E."/>
            <person name="Chapman M.H."/>
            <person name="Huynh S."/>
            <person name="Bono J.L."/>
            <person name="On S.L.W."/>
            <person name="St Leger J."/>
            <person name="Foster G."/>
            <person name="Parker C.T."/>
        </authorList>
    </citation>
    <scope>NUCLEOTIDE SEQUENCE [LARGE SCALE GENOMIC DNA]</scope>
    <source>
        <strain evidence="14">ATCC 33237</strain>
    </source>
</reference>
<dbReference type="InterPro" id="IPR002034">
    <property type="entry name" value="AIPM/Hcit_synth_CS"/>
</dbReference>
<evidence type="ECO:0000256" key="5">
    <source>
        <dbReference type="ARBA" id="ARBA00022430"/>
    </source>
</evidence>
<evidence type="ECO:0000259" key="12">
    <source>
        <dbReference type="PROSITE" id="PS50991"/>
    </source>
</evidence>
<dbReference type="InterPro" id="IPR013785">
    <property type="entry name" value="Aldolase_TIM"/>
</dbReference>
<comment type="cofactor">
    <cofactor evidence="11">
        <name>Mn(2+)</name>
        <dbReference type="ChEBI" id="CHEBI:29035"/>
    </cofactor>
</comment>
<dbReference type="UniPathway" id="UPA00048">
    <property type="reaction ID" value="UER00070"/>
</dbReference>
<dbReference type="Pfam" id="PF22617">
    <property type="entry name" value="HCS_D2"/>
    <property type="match status" value="1"/>
</dbReference>
<dbReference type="AlphaFoldDB" id="A0A0M4SVA2"/>
<keyword evidence="13" id="KW-0012">Acyltransferase</keyword>
<feature type="region of interest" description="Regulatory domain" evidence="11">
    <location>
        <begin position="391"/>
        <end position="504"/>
    </location>
</feature>
<feature type="binding site" evidence="11">
    <location>
        <position position="237"/>
    </location>
    <ligand>
        <name>Mn(2+)</name>
        <dbReference type="ChEBI" id="CHEBI:29035"/>
    </ligand>
</feature>
<dbReference type="HAMAP" id="MF_01025">
    <property type="entry name" value="LeuA_type1"/>
    <property type="match status" value="1"/>
</dbReference>
<feature type="binding site" evidence="11">
    <location>
        <position position="15"/>
    </location>
    <ligand>
        <name>Mn(2+)</name>
        <dbReference type="ChEBI" id="CHEBI:29035"/>
    </ligand>
</feature>
<dbReference type="RefSeq" id="WP_054197039.1">
    <property type="nucleotide sequence ID" value="NZ_CABMKQ010000016.1"/>
</dbReference>
<comment type="catalytic activity">
    <reaction evidence="11">
        <text>3-methyl-2-oxobutanoate + acetyl-CoA + H2O = (2S)-2-isopropylmalate + CoA + H(+)</text>
        <dbReference type="Rhea" id="RHEA:21524"/>
        <dbReference type="ChEBI" id="CHEBI:1178"/>
        <dbReference type="ChEBI" id="CHEBI:11851"/>
        <dbReference type="ChEBI" id="CHEBI:15377"/>
        <dbReference type="ChEBI" id="CHEBI:15378"/>
        <dbReference type="ChEBI" id="CHEBI:57287"/>
        <dbReference type="ChEBI" id="CHEBI:57288"/>
        <dbReference type="EC" id="2.3.3.13"/>
    </reaction>
</comment>
<dbReference type="KEGG" id="ccoc:CCON33237_1452"/>
<comment type="subunit">
    <text evidence="11">Homodimer.</text>
</comment>
<dbReference type="Gene3D" id="3.30.160.270">
    <property type="match status" value="1"/>
</dbReference>
<evidence type="ECO:0000313" key="14">
    <source>
        <dbReference type="Proteomes" id="UP000066049"/>
    </source>
</evidence>
<dbReference type="InterPro" id="IPR013709">
    <property type="entry name" value="2-isopropylmalate_synth_dimer"/>
</dbReference>